<sequence>MVVEISNCNLSHLLCYVFRTAQLGPGNRWKCGRKQPPSVVISGVNFTGPPHSICDMRFLEEPSALEPLVSDQPVDSLTADLLVYDLPPQITVFLRSILSFSFSSSFPKFFDIISFI</sequence>
<reference evidence="1 2" key="1">
    <citation type="submission" date="2015-08" db="EMBL/GenBank/DDBJ databases">
        <title>Genome sequencing of Penicillium nordicum.</title>
        <authorList>
            <person name="Nguyen H.D."/>
            <person name="Seifert K.A."/>
        </authorList>
    </citation>
    <scope>NUCLEOTIDE SEQUENCE [LARGE SCALE GENOMIC DNA]</scope>
    <source>
        <strain evidence="1 2">DAOMC 185683</strain>
    </source>
</reference>
<name>A0A0M8P085_9EURO</name>
<protein>
    <submittedName>
        <fullName evidence="1">Uncharacterized protein</fullName>
    </submittedName>
</protein>
<gene>
    <name evidence="1" type="ORF">ACN38_g6259</name>
</gene>
<dbReference type="Proteomes" id="UP000037696">
    <property type="component" value="Unassembled WGS sequence"/>
</dbReference>
<proteinExistence type="predicted"/>
<evidence type="ECO:0000313" key="2">
    <source>
        <dbReference type="Proteomes" id="UP000037696"/>
    </source>
</evidence>
<accession>A0A0M8P085</accession>
<keyword evidence="2" id="KW-1185">Reference proteome</keyword>
<evidence type="ECO:0000313" key="1">
    <source>
        <dbReference type="EMBL" id="KOS42846.1"/>
    </source>
</evidence>
<organism evidence="1 2">
    <name type="scientific">Penicillium nordicum</name>
    <dbReference type="NCBI Taxonomy" id="229535"/>
    <lineage>
        <taxon>Eukaryota</taxon>
        <taxon>Fungi</taxon>
        <taxon>Dikarya</taxon>
        <taxon>Ascomycota</taxon>
        <taxon>Pezizomycotina</taxon>
        <taxon>Eurotiomycetes</taxon>
        <taxon>Eurotiomycetidae</taxon>
        <taxon>Eurotiales</taxon>
        <taxon>Aspergillaceae</taxon>
        <taxon>Penicillium</taxon>
    </lineage>
</organism>
<comment type="caution">
    <text evidence="1">The sequence shown here is derived from an EMBL/GenBank/DDBJ whole genome shotgun (WGS) entry which is preliminary data.</text>
</comment>
<dbReference type="EMBL" id="LHQQ01000095">
    <property type="protein sequence ID" value="KOS42846.1"/>
    <property type="molecule type" value="Genomic_DNA"/>
</dbReference>
<dbReference type="AlphaFoldDB" id="A0A0M8P085"/>